<accession>A0A3B0QYT1</accession>
<evidence type="ECO:0000313" key="13">
    <source>
        <dbReference type="EMBL" id="VAV84627.1"/>
    </source>
</evidence>
<gene>
    <name evidence="13" type="ORF">MNBD_DELTA01-1835</name>
</gene>
<evidence type="ECO:0000259" key="12">
    <source>
        <dbReference type="PROSITE" id="PS51217"/>
    </source>
</evidence>
<dbReference type="GO" id="GO:0005829">
    <property type="term" value="C:cytosol"/>
    <property type="evidence" value="ECO:0007669"/>
    <property type="project" value="TreeGrafter"/>
</dbReference>
<dbReference type="GO" id="GO:0003677">
    <property type="term" value="F:DNA binding"/>
    <property type="evidence" value="ECO:0007669"/>
    <property type="project" value="UniProtKB-KW"/>
</dbReference>
<dbReference type="Gene3D" id="1.10.10.160">
    <property type="match status" value="1"/>
</dbReference>
<evidence type="ECO:0000256" key="3">
    <source>
        <dbReference type="ARBA" id="ARBA00022801"/>
    </source>
</evidence>
<keyword evidence="4 13" id="KW-0347">Helicase</keyword>
<dbReference type="InterPro" id="IPR013986">
    <property type="entry name" value="DExx_box_DNA_helicase_dom_sf"/>
</dbReference>
<evidence type="ECO:0000256" key="6">
    <source>
        <dbReference type="ARBA" id="ARBA00023125"/>
    </source>
</evidence>
<dbReference type="CDD" id="cd17932">
    <property type="entry name" value="DEXQc_UvrD"/>
    <property type="match status" value="1"/>
</dbReference>
<dbReference type="Pfam" id="PF21196">
    <property type="entry name" value="PcrA_UvrD_tudor"/>
    <property type="match status" value="1"/>
</dbReference>
<keyword evidence="6" id="KW-0238">DNA-binding</keyword>
<dbReference type="EC" id="5.6.2.4" evidence="9"/>
<dbReference type="Pfam" id="PF00580">
    <property type="entry name" value="UvrD-helicase"/>
    <property type="match status" value="1"/>
</dbReference>
<dbReference type="SUPFAM" id="SSF52540">
    <property type="entry name" value="P-loop containing nucleoside triphosphate hydrolases"/>
    <property type="match status" value="1"/>
</dbReference>
<feature type="domain" description="UvrD-like helicase C-terminal" evidence="12">
    <location>
        <begin position="285"/>
        <end position="572"/>
    </location>
</feature>
<dbReference type="GO" id="GO:0016887">
    <property type="term" value="F:ATP hydrolysis activity"/>
    <property type="evidence" value="ECO:0007669"/>
    <property type="project" value="RHEA"/>
</dbReference>
<comment type="catalytic activity">
    <reaction evidence="10">
        <text>ATP + H2O = ADP + phosphate + H(+)</text>
        <dbReference type="Rhea" id="RHEA:13065"/>
        <dbReference type="ChEBI" id="CHEBI:15377"/>
        <dbReference type="ChEBI" id="CHEBI:15378"/>
        <dbReference type="ChEBI" id="CHEBI:30616"/>
        <dbReference type="ChEBI" id="CHEBI:43474"/>
        <dbReference type="ChEBI" id="CHEBI:456216"/>
        <dbReference type="EC" id="5.6.2.4"/>
    </reaction>
</comment>
<evidence type="ECO:0000256" key="7">
    <source>
        <dbReference type="ARBA" id="ARBA00023235"/>
    </source>
</evidence>
<dbReference type="PANTHER" id="PTHR11070:SF2">
    <property type="entry name" value="ATP-DEPENDENT DNA HELICASE SRS2"/>
    <property type="match status" value="1"/>
</dbReference>
<dbReference type="InterPro" id="IPR014016">
    <property type="entry name" value="UvrD-like_ATP-bd"/>
</dbReference>
<evidence type="ECO:0000256" key="2">
    <source>
        <dbReference type="ARBA" id="ARBA00022741"/>
    </source>
</evidence>
<evidence type="ECO:0000256" key="9">
    <source>
        <dbReference type="ARBA" id="ARBA00034808"/>
    </source>
</evidence>
<sequence>MEHLEELNPSQHEAVTFNDGPLLLLAGAGSGKTKVLTTRIAHLIKENNVAPEAILALTFTNKAAGEMKKRLSGLLGPESDGVWLGTFHGIGLRILKTESRLSGLSGGLTVYDANDQLRLVKSVMEDLQIGTKAISPKAVVGRINKAKNELLSPEQYKAKYVDFFSERVSRIYELYQKKLSEMQALDFGDLICKPVELFLRHPETLRKYQEKFQHILVDEYQDTNHAQYILMSNLAALSRNICAVGDPDQSIYGWRGADIRNIMEFERDWADATIMRLEQNYRSTSYILSAANSVIKNNDDRYEKNLWTENPDGSPVIYKECDDERQESGAIIKAVKDAMRGAEVAEHYRDFAVFYRTNAQSRLIEEFFLREGVPYVIVGGVKFYERLEIKDALAYLRLISNPKDELSLKRIINVPPRGIGAVTLNSIANLAASEGITLIEGVGRAIEEGLLKKQAQRVFFKTIVEARKKLKEGVPLHEIAQQLIEETGYIALYEKEGSEEAFQRIENLQELISAIKDFEDNNRNASVELIETEGTHPMLSAFLEHVSLISDLDSYKDKTNAVTLMTLHSAKGLEFPVVFITGLEEGLFPHSRSNDNPEELEEERRLCYVGMTRAMKQLHLLSARSRTIFGERRYQVASRFIEEIDPKYLVKHSSAPKRASYGGLLTEESVAIPTRSGGGKNSKEPYYTLDESQLNPLTEPVFDNEDPWRIGMKVKHPSFGIGIIKAREGRGENTKLTVNFQKAGRKKLVAQYASLEPLSV</sequence>
<dbReference type="InterPro" id="IPR027417">
    <property type="entry name" value="P-loop_NTPase"/>
</dbReference>
<proteinExistence type="inferred from homology"/>
<dbReference type="FunFam" id="1.10.10.160:FF:000001">
    <property type="entry name" value="ATP-dependent DNA helicase"/>
    <property type="match status" value="1"/>
</dbReference>
<evidence type="ECO:0000256" key="5">
    <source>
        <dbReference type="ARBA" id="ARBA00022840"/>
    </source>
</evidence>
<dbReference type="FunFam" id="1.10.486.10:FF:000003">
    <property type="entry name" value="ATP-dependent DNA helicase"/>
    <property type="match status" value="1"/>
</dbReference>
<dbReference type="GO" id="GO:0000725">
    <property type="term" value="P:recombinational repair"/>
    <property type="evidence" value="ECO:0007669"/>
    <property type="project" value="TreeGrafter"/>
</dbReference>
<dbReference type="Pfam" id="PF13361">
    <property type="entry name" value="UvrD_C"/>
    <property type="match status" value="1"/>
</dbReference>
<evidence type="ECO:0000256" key="8">
    <source>
        <dbReference type="ARBA" id="ARBA00034617"/>
    </source>
</evidence>
<evidence type="ECO:0000256" key="10">
    <source>
        <dbReference type="ARBA" id="ARBA00048988"/>
    </source>
</evidence>
<dbReference type="AlphaFoldDB" id="A0A3B0QYT1"/>
<comment type="similarity">
    <text evidence="1">Belongs to the helicase family. UvrD subfamily.</text>
</comment>
<keyword evidence="3 13" id="KW-0378">Hydrolase</keyword>
<dbReference type="PROSITE" id="PS51198">
    <property type="entry name" value="UVRD_HELICASE_ATP_BIND"/>
    <property type="match status" value="1"/>
</dbReference>
<keyword evidence="7" id="KW-0413">Isomerase</keyword>
<dbReference type="Gene3D" id="3.40.50.300">
    <property type="entry name" value="P-loop containing nucleotide triphosphate hydrolases"/>
    <property type="match status" value="2"/>
</dbReference>
<keyword evidence="2" id="KW-0547">Nucleotide-binding</keyword>
<reference evidence="13" key="1">
    <citation type="submission" date="2018-06" db="EMBL/GenBank/DDBJ databases">
        <authorList>
            <person name="Zhirakovskaya E."/>
        </authorList>
    </citation>
    <scope>NUCLEOTIDE SEQUENCE</scope>
</reference>
<dbReference type="GO" id="GO:0043138">
    <property type="term" value="F:3'-5' DNA helicase activity"/>
    <property type="evidence" value="ECO:0007669"/>
    <property type="project" value="UniProtKB-EC"/>
</dbReference>
<evidence type="ECO:0000256" key="1">
    <source>
        <dbReference type="ARBA" id="ARBA00009922"/>
    </source>
</evidence>
<dbReference type="GO" id="GO:0033202">
    <property type="term" value="C:DNA helicase complex"/>
    <property type="evidence" value="ECO:0007669"/>
    <property type="project" value="TreeGrafter"/>
</dbReference>
<protein>
    <recommendedName>
        <fullName evidence="9">DNA 3'-5' helicase</fullName>
        <ecNumber evidence="9">5.6.2.4</ecNumber>
    </recommendedName>
</protein>
<organism evidence="13">
    <name type="scientific">hydrothermal vent metagenome</name>
    <dbReference type="NCBI Taxonomy" id="652676"/>
    <lineage>
        <taxon>unclassified sequences</taxon>
        <taxon>metagenomes</taxon>
        <taxon>ecological metagenomes</taxon>
    </lineage>
</organism>
<dbReference type="EMBL" id="UOEA01000069">
    <property type="protein sequence ID" value="VAV84627.1"/>
    <property type="molecule type" value="Genomic_DNA"/>
</dbReference>
<evidence type="ECO:0000256" key="4">
    <source>
        <dbReference type="ARBA" id="ARBA00022806"/>
    </source>
</evidence>
<dbReference type="InterPro" id="IPR014017">
    <property type="entry name" value="DNA_helicase_UvrD-like_C"/>
</dbReference>
<dbReference type="PROSITE" id="PS51217">
    <property type="entry name" value="UVRD_HELICASE_CTER"/>
    <property type="match status" value="1"/>
</dbReference>
<comment type="catalytic activity">
    <reaction evidence="8">
        <text>Couples ATP hydrolysis with the unwinding of duplex DNA by translocating in the 3'-5' direction.</text>
        <dbReference type="EC" id="5.6.2.4"/>
    </reaction>
</comment>
<dbReference type="Gene3D" id="1.10.486.10">
    <property type="entry name" value="PCRA, domain 4"/>
    <property type="match status" value="1"/>
</dbReference>
<dbReference type="PANTHER" id="PTHR11070">
    <property type="entry name" value="UVRD / RECB / PCRA DNA HELICASE FAMILY MEMBER"/>
    <property type="match status" value="1"/>
</dbReference>
<keyword evidence="5" id="KW-0067">ATP-binding</keyword>
<evidence type="ECO:0000259" key="11">
    <source>
        <dbReference type="PROSITE" id="PS51198"/>
    </source>
</evidence>
<name>A0A3B0QYT1_9ZZZZ</name>
<dbReference type="GO" id="GO:0005524">
    <property type="term" value="F:ATP binding"/>
    <property type="evidence" value="ECO:0007669"/>
    <property type="project" value="UniProtKB-KW"/>
</dbReference>
<dbReference type="InterPro" id="IPR000212">
    <property type="entry name" value="DNA_helicase_UvrD/REP"/>
</dbReference>
<feature type="domain" description="UvrD-like helicase ATP-binding" evidence="11">
    <location>
        <begin position="5"/>
        <end position="284"/>
    </location>
</feature>